<dbReference type="AlphaFoldDB" id="A0A0D6LMX9"/>
<evidence type="ECO:0000256" key="1">
    <source>
        <dbReference type="ARBA" id="ARBA00022614"/>
    </source>
</evidence>
<name>A0A0D6LMX9_9BILA</name>
<dbReference type="SUPFAM" id="SSF52058">
    <property type="entry name" value="L domain-like"/>
    <property type="match status" value="3"/>
</dbReference>
<proteinExistence type="predicted"/>
<accession>A0A0D6LMX9</accession>
<dbReference type="InterPro" id="IPR032675">
    <property type="entry name" value="LRR_dom_sf"/>
</dbReference>
<dbReference type="PANTHER" id="PTHR45712:SF22">
    <property type="entry name" value="INSULIN-LIKE GROWTH FACTOR-BINDING PROTEIN COMPLEX ACID LABILE SUBUNIT"/>
    <property type="match status" value="1"/>
</dbReference>
<protein>
    <submittedName>
        <fullName evidence="3">Leucine Rich repeat-containing domain protein</fullName>
    </submittedName>
</protein>
<dbReference type="Pfam" id="PF13855">
    <property type="entry name" value="LRR_8"/>
    <property type="match status" value="8"/>
</dbReference>
<dbReference type="FunFam" id="3.80.10.10:FF:001164">
    <property type="entry name" value="GH01279p"/>
    <property type="match status" value="2"/>
</dbReference>
<dbReference type="Proteomes" id="UP000054495">
    <property type="component" value="Unassembled WGS sequence"/>
</dbReference>
<gene>
    <name evidence="3" type="ORF">ANCCEY_08358</name>
</gene>
<sequence>MTKSNKIVPTNFSKASEDDTWHLCDCVPVGNDGSVHVMCRQLLASTVPSLPMGDSQTHGSIVALSMTDGGLAFIQQDAFRMHDIQALDFANNQIQTVNVNAFRGLEMKLTHLSLKHNNLSVIPAWALTYLHHLQVLRLDGNRISHIRANTFDETQLNNLHFLHLDNNQISFIPNMAFARLRLIVLTLSNNRITHLEKMSLPASLSILELKNNLLIQISSVHPGAFEGISQIKTLDLSYNLIAFIARGTLKNLAKNLERLNLEENIFHALPEALVDLRNLTHLNLNGNKLTKLNEEMIEGLKDALVELSLAYNRLKMVPTNILNGMRRLQHLDLSKNSIKSLHRLAFGTFDGTGTSLIHLNLAGNQLKVIEDPGVFLYMTSLAYLDLSYNQLDEIEPKTFEKLPGLERLYLQNNKLKRLPLHTSQRMQNLRQLNLDNNEIKELPDHLLTSTPHLEHLSIAGNRIHSINDRVFHSSSSKALKSLNLAGNQISSISSRAFQHMDKLQVLKLNNNRIRTIDPAVFAELRNLRHLDLSHNEITYIHPQAFSNMPVLETLLLDHNKIEGIDRSAFYRISRIETLDLSHNELKNFSCEQLGSVQTIYNLNLAHNRIAQIDLTCILRSLVRLDLGHNFLETIRKKMMDGADRLLEITLRNNGILELQGHTFSCCPKLSIIDLSHNHLKTIQKGTFSDQELLSRLDISYNALQTFQQGCFGKNNVLFLDVSFNELTRVPTDALQSTAACISALSLDSNRIRTLESSQFFGLQNLTRLVISRNSIETIEDAAFEHLPALKYLDISNNPISTWSPTAFRDMSSSMESLNLANTGLFSMPRMNHHAIRQFNLSMNKIYEISRADMKRTAQLISLDISNNNLRRLEEDVFEDLVNLRELNISGNPITDILGEHFQPLYQMYNLASSDFKYNSTEILQHLPPLRSLYIELREQIINSQLHDVDMTHLRQLTITGRNITNMHNLASSDFKYNSTEILQHLPPLRSLYIELREQVINSQLHDVDMTHLRQLTITGKNITNPWVNQHGTILESIDLTGNPIECDCSMSWLAEWIQLSTANARELEKSYCKNKASTENSLTYVYTRSSARSPQKNTHNGRSVIFVNNRVSFLLVD</sequence>
<keyword evidence="2" id="KW-0677">Repeat</keyword>
<evidence type="ECO:0000313" key="3">
    <source>
        <dbReference type="EMBL" id="EPB72548.1"/>
    </source>
</evidence>
<dbReference type="PANTHER" id="PTHR45712">
    <property type="entry name" value="AGAP008170-PA"/>
    <property type="match status" value="1"/>
</dbReference>
<organism evidence="3 4">
    <name type="scientific">Ancylostoma ceylanicum</name>
    <dbReference type="NCBI Taxonomy" id="53326"/>
    <lineage>
        <taxon>Eukaryota</taxon>
        <taxon>Metazoa</taxon>
        <taxon>Ecdysozoa</taxon>
        <taxon>Nematoda</taxon>
        <taxon>Chromadorea</taxon>
        <taxon>Rhabditida</taxon>
        <taxon>Rhabditina</taxon>
        <taxon>Rhabditomorpha</taxon>
        <taxon>Strongyloidea</taxon>
        <taxon>Ancylostomatidae</taxon>
        <taxon>Ancylostomatinae</taxon>
        <taxon>Ancylostoma</taxon>
    </lineage>
</organism>
<dbReference type="EMBL" id="KE125038">
    <property type="protein sequence ID" value="EPB72548.1"/>
    <property type="molecule type" value="Genomic_DNA"/>
</dbReference>
<dbReference type="Gene3D" id="3.80.10.10">
    <property type="entry name" value="Ribonuclease Inhibitor"/>
    <property type="match status" value="7"/>
</dbReference>
<dbReference type="InterPro" id="IPR003591">
    <property type="entry name" value="Leu-rich_rpt_typical-subtyp"/>
</dbReference>
<dbReference type="InterPro" id="IPR001611">
    <property type="entry name" value="Leu-rich_rpt"/>
</dbReference>
<keyword evidence="4" id="KW-1185">Reference proteome</keyword>
<dbReference type="InterPro" id="IPR050333">
    <property type="entry name" value="SLRP"/>
</dbReference>
<evidence type="ECO:0000313" key="4">
    <source>
        <dbReference type="Proteomes" id="UP000054495"/>
    </source>
</evidence>
<keyword evidence="1" id="KW-0433">Leucine-rich repeat</keyword>
<reference evidence="3 4" key="1">
    <citation type="submission" date="2013-05" db="EMBL/GenBank/DDBJ databases">
        <title>Draft genome of the parasitic nematode Anyclostoma ceylanicum.</title>
        <authorList>
            <person name="Mitreva M."/>
        </authorList>
    </citation>
    <scope>NUCLEOTIDE SEQUENCE [LARGE SCALE GENOMIC DNA]</scope>
</reference>
<dbReference type="PROSITE" id="PS51450">
    <property type="entry name" value="LRR"/>
    <property type="match status" value="9"/>
</dbReference>
<evidence type="ECO:0000256" key="2">
    <source>
        <dbReference type="ARBA" id="ARBA00022737"/>
    </source>
</evidence>
<dbReference type="SMART" id="SM00364">
    <property type="entry name" value="LRR_BAC"/>
    <property type="match status" value="9"/>
</dbReference>
<dbReference type="PRINTS" id="PR00019">
    <property type="entry name" value="LEURICHRPT"/>
</dbReference>
<dbReference type="SMART" id="SM00369">
    <property type="entry name" value="LRR_TYP"/>
    <property type="match status" value="27"/>
</dbReference>
<dbReference type="Pfam" id="PF00560">
    <property type="entry name" value="LRR_1"/>
    <property type="match status" value="2"/>
</dbReference>
<dbReference type="SMART" id="SM00365">
    <property type="entry name" value="LRR_SD22"/>
    <property type="match status" value="15"/>
</dbReference>